<feature type="compositionally biased region" description="Pro residues" evidence="1">
    <location>
        <begin position="76"/>
        <end position="92"/>
    </location>
</feature>
<organism evidence="2 3">
    <name type="scientific">Mucor circinelloides f. circinelloides (strain 1006PhL)</name>
    <name type="common">Mucormycosis agent</name>
    <name type="synonym">Calyptromyces circinelloides</name>
    <dbReference type="NCBI Taxonomy" id="1220926"/>
    <lineage>
        <taxon>Eukaryota</taxon>
        <taxon>Fungi</taxon>
        <taxon>Fungi incertae sedis</taxon>
        <taxon>Mucoromycota</taxon>
        <taxon>Mucoromycotina</taxon>
        <taxon>Mucoromycetes</taxon>
        <taxon>Mucorales</taxon>
        <taxon>Mucorineae</taxon>
        <taxon>Mucoraceae</taxon>
        <taxon>Mucor</taxon>
    </lineage>
</organism>
<gene>
    <name evidence="2" type="ORF">HMPREF1544_02069</name>
</gene>
<dbReference type="AlphaFoldDB" id="S2KF85"/>
<name>S2KF85_MUCC1</name>
<dbReference type="InParanoid" id="S2KF85"/>
<feature type="compositionally biased region" description="Polar residues" evidence="1">
    <location>
        <begin position="374"/>
        <end position="385"/>
    </location>
</feature>
<feature type="region of interest" description="Disordered" evidence="1">
    <location>
        <begin position="37"/>
        <end position="92"/>
    </location>
</feature>
<feature type="compositionally biased region" description="Polar residues" evidence="1">
    <location>
        <begin position="55"/>
        <end position="75"/>
    </location>
</feature>
<proteinExistence type="predicted"/>
<accession>S2KF85</accession>
<evidence type="ECO:0000313" key="3">
    <source>
        <dbReference type="Proteomes" id="UP000014254"/>
    </source>
</evidence>
<dbReference type="VEuPathDB" id="FungiDB:HMPREF1544_02069"/>
<protein>
    <submittedName>
        <fullName evidence="2">Uncharacterized protein</fullName>
    </submittedName>
</protein>
<evidence type="ECO:0000313" key="2">
    <source>
        <dbReference type="EMBL" id="EPB91000.1"/>
    </source>
</evidence>
<feature type="region of interest" description="Disordered" evidence="1">
    <location>
        <begin position="246"/>
        <end position="398"/>
    </location>
</feature>
<dbReference type="EMBL" id="KE123913">
    <property type="protein sequence ID" value="EPB91000.1"/>
    <property type="molecule type" value="Genomic_DNA"/>
</dbReference>
<dbReference type="Proteomes" id="UP000014254">
    <property type="component" value="Unassembled WGS sequence"/>
</dbReference>
<evidence type="ECO:0000256" key="1">
    <source>
        <dbReference type="SAM" id="MobiDB-lite"/>
    </source>
</evidence>
<keyword evidence="3" id="KW-1185">Reference proteome</keyword>
<reference evidence="3" key="1">
    <citation type="submission" date="2013-05" db="EMBL/GenBank/DDBJ databases">
        <title>The Genome sequence of Mucor circinelloides f. circinelloides 1006PhL.</title>
        <authorList>
            <consortium name="The Broad Institute Genomics Platform"/>
            <person name="Cuomo C."/>
            <person name="Earl A."/>
            <person name="Findley K."/>
            <person name="Lee S.C."/>
            <person name="Walker B."/>
            <person name="Young S."/>
            <person name="Zeng Q."/>
            <person name="Gargeya S."/>
            <person name="Fitzgerald M."/>
            <person name="Haas B."/>
            <person name="Abouelleil A."/>
            <person name="Allen A.W."/>
            <person name="Alvarado L."/>
            <person name="Arachchi H.M."/>
            <person name="Berlin A.M."/>
            <person name="Chapman S.B."/>
            <person name="Gainer-Dewar J."/>
            <person name="Goldberg J."/>
            <person name="Griggs A."/>
            <person name="Gujja S."/>
            <person name="Hansen M."/>
            <person name="Howarth C."/>
            <person name="Imamovic A."/>
            <person name="Ireland A."/>
            <person name="Larimer J."/>
            <person name="McCowan C."/>
            <person name="Murphy C."/>
            <person name="Pearson M."/>
            <person name="Poon T.W."/>
            <person name="Priest M."/>
            <person name="Roberts A."/>
            <person name="Saif S."/>
            <person name="Shea T."/>
            <person name="Sisk P."/>
            <person name="Sykes S."/>
            <person name="Wortman J."/>
            <person name="Nusbaum C."/>
            <person name="Birren B."/>
        </authorList>
    </citation>
    <scope>NUCLEOTIDE SEQUENCE [LARGE SCALE GENOMIC DNA]</scope>
    <source>
        <strain evidence="3">1006PhL</strain>
    </source>
</reference>
<sequence length="584" mass="65309">MLSEYRDLLEKRRLERKRGNNPVPTVPPFVVLSKDELAAMPPSSPAPTGFEPRSPSFSTDPFNASQRSPSRQPFTTSPPPARPRNIATPPPIASSIASARENDQHQLGGASMPSYLTHLAPFSVTPRKRMFVETTMITVEESVTKEPHRNKRVQSSSITRERETEHVEYLAQSADVSQIQKPAVVEQAIIPDSVQAKRLNNNNDIDMVDVNVNNNIPDNVQPSESLIENDMSENLSMQDLSIHNESHLEGESHNPSPPATFKSPDASSNSEHHTRISQDPQQQMSRDDVRESNKAQNEAQPGDDAKKSAELPEPAPGDDASTEPAQQAVAEERQENDEAPVESNMDIGESSQVPAVPAVKVIDQTPTKEHGLDTDNQVDSTTQDNQIKHGFDDGDDIDYGGHDDVDYQEEGKPAENVSQVDAMSQAEETPNNVLKDLRTMATANTLNLKKIRKLSNLHIKTISNLVLDCTKEARNNTMDAHEKSIIEDYYYTVNDALKKYHKHYLQYQQCVSANRRLTAYHRKKDLHFLNVIKEEGTLKRSIHDLREEISELDKKLDTLTSIEDMFHDINQIKDVGSTTVTKQV</sequence>
<dbReference type="OrthoDB" id="2287464at2759"/>